<sequence length="375" mass="42531">MALPPEKSQQLSLFVVDIYSAIEEELLLNMARMLKHDMPLLLAAENGDQYQHWRMVQLNKLGTLDKQQIETLAKRSGKTVEEVKVMLKAAGSAAIADHEDIYNQAMKLGLLEVAPPITTNAALIGILNAYINQALSTLNLVNTTMLKHSQQMYLDVLNTTVGKMLAGTITQQQAVRQTITQWSDKGIPGFVDKSGRKWSAEAYVNMVCRSTSNNVANEMQDERMKDYGVDLVETSSHMGSRPKCAPYQGRIFSMSGKSKKYPAWSTTSYGDPAGLLGVNCRHLKYPYIEGMSTQRNKPQDYAENDRVYKESQRQRYLERDIKKAKREVMLLEELGDKEGVRLAKQKVSQRQANMRDFIKATGRRRRPEREKIYTV</sequence>
<dbReference type="InterPro" id="IPR009319">
    <property type="entry name" value="Phage_A118_VSP1"/>
</dbReference>
<dbReference type="Proteomes" id="UP000305222">
    <property type="component" value="Unassembled WGS sequence"/>
</dbReference>
<evidence type="ECO:0000313" key="2">
    <source>
        <dbReference type="Proteomes" id="UP000305222"/>
    </source>
</evidence>
<reference evidence="1 2" key="1">
    <citation type="journal article" date="2019" name="Environ. Microbiol.">
        <title>An active ?-lactamase is a part of an orchestrated cell wall stress resistance network of Bacillus subtilis and related rhizosphere species.</title>
        <authorList>
            <person name="Bucher T."/>
            <person name="Keren-Paz A."/>
            <person name="Hausser J."/>
            <person name="Olender T."/>
            <person name="Cytryn E."/>
            <person name="Kolodkin-Gal I."/>
        </authorList>
    </citation>
    <scope>NUCLEOTIDE SEQUENCE [LARGE SCALE GENOMIC DNA]</scope>
    <source>
        <strain evidence="1 2">I5</strain>
    </source>
</reference>
<accession>A0A4U3AQ08</accession>
<evidence type="ECO:0000313" key="1">
    <source>
        <dbReference type="EMBL" id="TKI90814.1"/>
    </source>
</evidence>
<gene>
    <name evidence="1" type="ORF">FC699_23280</name>
</gene>
<comment type="caution">
    <text evidence="1">The sequence shown here is derived from an EMBL/GenBank/DDBJ whole genome shotgun (WGS) entry which is preliminary data.</text>
</comment>
<dbReference type="AlphaFoldDB" id="A0A4U3AQ08"/>
<dbReference type="EMBL" id="SZON01001510">
    <property type="protein sequence ID" value="TKI90814.1"/>
    <property type="molecule type" value="Genomic_DNA"/>
</dbReference>
<dbReference type="GO" id="GO:0005198">
    <property type="term" value="F:structural molecule activity"/>
    <property type="evidence" value="ECO:0007669"/>
    <property type="project" value="InterPro"/>
</dbReference>
<organism evidence="1 2">
    <name type="scientific">Bacillus wiedmannii</name>
    <dbReference type="NCBI Taxonomy" id="1890302"/>
    <lineage>
        <taxon>Bacteria</taxon>
        <taxon>Bacillati</taxon>
        <taxon>Bacillota</taxon>
        <taxon>Bacilli</taxon>
        <taxon>Bacillales</taxon>
        <taxon>Bacillaceae</taxon>
        <taxon>Bacillus</taxon>
        <taxon>Bacillus cereus group</taxon>
    </lineage>
</organism>
<proteinExistence type="predicted"/>
<name>A0A4U3AQ08_9BACI</name>
<protein>
    <submittedName>
        <fullName evidence="1">Minor capsid protein</fullName>
    </submittedName>
</protein>
<dbReference type="Pfam" id="PF06152">
    <property type="entry name" value="Phage_min_cap2"/>
    <property type="match status" value="1"/>
</dbReference>